<comment type="caution">
    <text evidence="2">The sequence shown here is derived from an EMBL/GenBank/DDBJ whole genome shotgun (WGS) entry which is preliminary data.</text>
</comment>
<dbReference type="AlphaFoldDB" id="A0A6I4VR75"/>
<keyword evidence="1" id="KW-0472">Membrane</keyword>
<organism evidence="2 3">
    <name type="scientific">Shimazuella alba</name>
    <dbReference type="NCBI Taxonomy" id="2690964"/>
    <lineage>
        <taxon>Bacteria</taxon>
        <taxon>Bacillati</taxon>
        <taxon>Bacillota</taxon>
        <taxon>Bacilli</taxon>
        <taxon>Bacillales</taxon>
        <taxon>Thermoactinomycetaceae</taxon>
        <taxon>Shimazuella</taxon>
    </lineage>
</organism>
<keyword evidence="1" id="KW-1133">Transmembrane helix</keyword>
<dbReference type="Proteomes" id="UP000430692">
    <property type="component" value="Unassembled WGS sequence"/>
</dbReference>
<accession>A0A6I4VR75</accession>
<name>A0A6I4VR75_9BACL</name>
<evidence type="ECO:0000313" key="3">
    <source>
        <dbReference type="Proteomes" id="UP000430692"/>
    </source>
</evidence>
<reference evidence="2 3" key="1">
    <citation type="submission" date="2019-12" db="EMBL/GenBank/DDBJ databases">
        <title>Whole-genome analyses of novel actinobacteria.</title>
        <authorList>
            <person name="Sahin N."/>
            <person name="Saygin H."/>
        </authorList>
    </citation>
    <scope>NUCLEOTIDE SEQUENCE [LARGE SCALE GENOMIC DNA]</scope>
    <source>
        <strain evidence="2 3">KC615</strain>
    </source>
</reference>
<dbReference type="EMBL" id="WUUL01000002">
    <property type="protein sequence ID" value="MXQ52908.1"/>
    <property type="molecule type" value="Genomic_DNA"/>
</dbReference>
<gene>
    <name evidence="2" type="ORF">GSM42_03995</name>
</gene>
<proteinExistence type="predicted"/>
<keyword evidence="1" id="KW-0812">Transmembrane</keyword>
<dbReference type="RefSeq" id="WP_160800248.1">
    <property type="nucleotide sequence ID" value="NZ_WUUL01000002.1"/>
</dbReference>
<evidence type="ECO:0000313" key="2">
    <source>
        <dbReference type="EMBL" id="MXQ52908.1"/>
    </source>
</evidence>
<protein>
    <submittedName>
        <fullName evidence="2">Uncharacterized protein</fullName>
    </submittedName>
</protein>
<feature type="transmembrane region" description="Helical" evidence="1">
    <location>
        <begin position="30"/>
        <end position="49"/>
    </location>
</feature>
<sequence length="76" mass="8604">MNIAIIAILFLATVLWQLPSIWKEGQKKEIILYICLISIDIVLSISLALHVDLPIISDGVIYFFKPLKDMVYGSLE</sequence>
<evidence type="ECO:0000256" key="1">
    <source>
        <dbReference type="SAM" id="Phobius"/>
    </source>
</evidence>
<keyword evidence="3" id="KW-1185">Reference proteome</keyword>